<evidence type="ECO:0000313" key="2">
    <source>
        <dbReference type="EMBL" id="KAK8720369.1"/>
    </source>
</evidence>
<sequence>MMMAAPRKVDGGPRLTHRCGREPLGPHTALRGPPQPQHPPVYNTVAKRKPEPKLAFHDTTSLSYLQCDNIVCYHLRLYVLLSSWCWRSCDVTKATLPSSKDLVSHSVFNV</sequence>
<dbReference type="EMBL" id="JARKIK010000490">
    <property type="protein sequence ID" value="KAK8720369.1"/>
    <property type="molecule type" value="Genomic_DNA"/>
</dbReference>
<accession>A0AAW0VTC1</accession>
<reference evidence="2 3" key="1">
    <citation type="journal article" date="2024" name="BMC Genomics">
        <title>Genome assembly of redclaw crayfish (Cherax quadricarinatus) provides insights into its immune adaptation and hypoxia tolerance.</title>
        <authorList>
            <person name="Liu Z."/>
            <person name="Zheng J."/>
            <person name="Li H."/>
            <person name="Fang K."/>
            <person name="Wang S."/>
            <person name="He J."/>
            <person name="Zhou D."/>
            <person name="Weng S."/>
            <person name="Chi M."/>
            <person name="Gu Z."/>
            <person name="He J."/>
            <person name="Li F."/>
            <person name="Wang M."/>
        </authorList>
    </citation>
    <scope>NUCLEOTIDE SEQUENCE [LARGE SCALE GENOMIC DNA]</scope>
    <source>
        <strain evidence="2">ZL_2023a</strain>
    </source>
</reference>
<evidence type="ECO:0000313" key="3">
    <source>
        <dbReference type="Proteomes" id="UP001445076"/>
    </source>
</evidence>
<comment type="caution">
    <text evidence="2">The sequence shown here is derived from an EMBL/GenBank/DDBJ whole genome shotgun (WGS) entry which is preliminary data.</text>
</comment>
<gene>
    <name evidence="2" type="ORF">OTU49_013373</name>
</gene>
<name>A0AAW0VTC1_CHEQU</name>
<dbReference type="Proteomes" id="UP001445076">
    <property type="component" value="Unassembled WGS sequence"/>
</dbReference>
<protein>
    <submittedName>
        <fullName evidence="2">Uncharacterized protein</fullName>
    </submittedName>
</protein>
<proteinExistence type="predicted"/>
<keyword evidence="3" id="KW-1185">Reference proteome</keyword>
<dbReference type="AlphaFoldDB" id="A0AAW0VTC1"/>
<organism evidence="2 3">
    <name type="scientific">Cherax quadricarinatus</name>
    <name type="common">Australian red claw crayfish</name>
    <dbReference type="NCBI Taxonomy" id="27406"/>
    <lineage>
        <taxon>Eukaryota</taxon>
        <taxon>Metazoa</taxon>
        <taxon>Ecdysozoa</taxon>
        <taxon>Arthropoda</taxon>
        <taxon>Crustacea</taxon>
        <taxon>Multicrustacea</taxon>
        <taxon>Malacostraca</taxon>
        <taxon>Eumalacostraca</taxon>
        <taxon>Eucarida</taxon>
        <taxon>Decapoda</taxon>
        <taxon>Pleocyemata</taxon>
        <taxon>Astacidea</taxon>
        <taxon>Parastacoidea</taxon>
        <taxon>Parastacidae</taxon>
        <taxon>Cherax</taxon>
    </lineage>
</organism>
<evidence type="ECO:0000256" key="1">
    <source>
        <dbReference type="SAM" id="MobiDB-lite"/>
    </source>
</evidence>
<feature type="region of interest" description="Disordered" evidence="1">
    <location>
        <begin position="1"/>
        <end position="44"/>
    </location>
</feature>